<dbReference type="EMBL" id="CAVLGL010000115">
    <property type="protein sequence ID" value="CAK1600154.1"/>
    <property type="molecule type" value="Genomic_DNA"/>
</dbReference>
<evidence type="ECO:0000313" key="3">
    <source>
        <dbReference type="EMBL" id="CAK1600154.1"/>
    </source>
</evidence>
<reference evidence="3 4" key="1">
    <citation type="submission" date="2023-11" db="EMBL/GenBank/DDBJ databases">
        <authorList>
            <person name="Hedman E."/>
            <person name="Englund M."/>
            <person name="Stromberg M."/>
            <person name="Nyberg Akerstrom W."/>
            <person name="Nylinder S."/>
            <person name="Jareborg N."/>
            <person name="Kallberg Y."/>
            <person name="Kronander E."/>
        </authorList>
    </citation>
    <scope>NUCLEOTIDE SEQUENCE [LARGE SCALE GENOMIC DNA]</scope>
</reference>
<dbReference type="Pfam" id="PF05225">
    <property type="entry name" value="HTH_psq"/>
    <property type="match status" value="1"/>
</dbReference>
<evidence type="ECO:0000256" key="1">
    <source>
        <dbReference type="ARBA" id="ARBA00004123"/>
    </source>
</evidence>
<comment type="caution">
    <text evidence="3">The sequence shown here is derived from an EMBL/GenBank/DDBJ whole genome shotgun (WGS) entry which is preliminary data.</text>
</comment>
<evidence type="ECO:0000313" key="4">
    <source>
        <dbReference type="Proteomes" id="UP001314205"/>
    </source>
</evidence>
<protein>
    <recommendedName>
        <fullName evidence="2">HTH psq-type domain-containing protein</fullName>
    </recommendedName>
</protein>
<organism evidence="3 4">
    <name type="scientific">Parnassius mnemosyne</name>
    <name type="common">clouded apollo</name>
    <dbReference type="NCBI Taxonomy" id="213953"/>
    <lineage>
        <taxon>Eukaryota</taxon>
        <taxon>Metazoa</taxon>
        <taxon>Ecdysozoa</taxon>
        <taxon>Arthropoda</taxon>
        <taxon>Hexapoda</taxon>
        <taxon>Insecta</taxon>
        <taxon>Pterygota</taxon>
        <taxon>Neoptera</taxon>
        <taxon>Endopterygota</taxon>
        <taxon>Lepidoptera</taxon>
        <taxon>Glossata</taxon>
        <taxon>Ditrysia</taxon>
        <taxon>Papilionoidea</taxon>
        <taxon>Papilionidae</taxon>
        <taxon>Parnassiinae</taxon>
        <taxon>Parnassini</taxon>
        <taxon>Parnassius</taxon>
        <taxon>Driopa</taxon>
    </lineage>
</organism>
<dbReference type="InterPro" id="IPR009057">
    <property type="entry name" value="Homeodomain-like_sf"/>
</dbReference>
<dbReference type="GO" id="GO:0005634">
    <property type="term" value="C:nucleus"/>
    <property type="evidence" value="ECO:0007669"/>
    <property type="project" value="UniProtKB-SubCell"/>
</dbReference>
<feature type="domain" description="HTH psq-type" evidence="2">
    <location>
        <begin position="24"/>
        <end position="54"/>
    </location>
</feature>
<gene>
    <name evidence="3" type="ORF">PARMNEM_LOCUS18945</name>
</gene>
<sequence length="90" mass="10285">MVKNYKRKTERGNWSEQCMKNTVDVVSEEKMGYKLAAKTFSVPQTTLERKVKKARAAPEDPAAPTTLVKVPLGQKSEHFLMMKRKNFAII</sequence>
<keyword evidence="4" id="KW-1185">Reference proteome</keyword>
<proteinExistence type="predicted"/>
<name>A0AAV1M1B7_9NEOP</name>
<dbReference type="InterPro" id="IPR007889">
    <property type="entry name" value="HTH_Psq"/>
</dbReference>
<dbReference type="Gene3D" id="1.10.10.60">
    <property type="entry name" value="Homeodomain-like"/>
    <property type="match status" value="1"/>
</dbReference>
<dbReference type="SUPFAM" id="SSF46689">
    <property type="entry name" value="Homeodomain-like"/>
    <property type="match status" value="1"/>
</dbReference>
<accession>A0AAV1M1B7</accession>
<dbReference type="GO" id="GO:0003677">
    <property type="term" value="F:DNA binding"/>
    <property type="evidence" value="ECO:0007669"/>
    <property type="project" value="InterPro"/>
</dbReference>
<dbReference type="Proteomes" id="UP001314205">
    <property type="component" value="Unassembled WGS sequence"/>
</dbReference>
<evidence type="ECO:0000259" key="2">
    <source>
        <dbReference type="Pfam" id="PF05225"/>
    </source>
</evidence>
<comment type="subcellular location">
    <subcellularLocation>
        <location evidence="1">Nucleus</location>
    </subcellularLocation>
</comment>
<dbReference type="AlphaFoldDB" id="A0AAV1M1B7"/>